<comment type="subcellular location">
    <subcellularLocation>
        <location evidence="1">Secreted</location>
    </subcellularLocation>
</comment>
<comment type="caution">
    <text evidence="6">The sequence shown here is derived from an EMBL/GenBank/DDBJ whole genome shotgun (WGS) entry which is preliminary data.</text>
</comment>
<keyword evidence="3" id="KW-0472">Membrane</keyword>
<organism evidence="6 7">
    <name type="scientific">Euphydryas editha</name>
    <name type="common">Edith's checkerspot</name>
    <dbReference type="NCBI Taxonomy" id="104508"/>
    <lineage>
        <taxon>Eukaryota</taxon>
        <taxon>Metazoa</taxon>
        <taxon>Ecdysozoa</taxon>
        <taxon>Arthropoda</taxon>
        <taxon>Hexapoda</taxon>
        <taxon>Insecta</taxon>
        <taxon>Pterygota</taxon>
        <taxon>Neoptera</taxon>
        <taxon>Endopterygota</taxon>
        <taxon>Lepidoptera</taxon>
        <taxon>Glossata</taxon>
        <taxon>Ditrysia</taxon>
        <taxon>Papilionoidea</taxon>
        <taxon>Nymphalidae</taxon>
        <taxon>Nymphalinae</taxon>
        <taxon>Euphydryas</taxon>
    </lineage>
</organism>
<accession>A0AAU9TJU4</accession>
<dbReference type="Proteomes" id="UP001153954">
    <property type="component" value="Unassembled WGS sequence"/>
</dbReference>
<reference evidence="6" key="1">
    <citation type="submission" date="2022-03" db="EMBL/GenBank/DDBJ databases">
        <authorList>
            <person name="Tunstrom K."/>
        </authorList>
    </citation>
    <scope>NUCLEOTIDE SEQUENCE</scope>
</reference>
<keyword evidence="3" id="KW-1133">Transmembrane helix</keyword>
<dbReference type="InterPro" id="IPR035940">
    <property type="entry name" value="CAP_sf"/>
</dbReference>
<feature type="signal peptide" evidence="4">
    <location>
        <begin position="1"/>
        <end position="15"/>
    </location>
</feature>
<dbReference type="GO" id="GO:0005576">
    <property type="term" value="C:extracellular region"/>
    <property type="evidence" value="ECO:0007669"/>
    <property type="project" value="UniProtKB-SubCell"/>
</dbReference>
<evidence type="ECO:0000313" key="7">
    <source>
        <dbReference type="Proteomes" id="UP001153954"/>
    </source>
</evidence>
<feature type="chain" id="PRO_5043549715" description="SCP domain-containing protein" evidence="4">
    <location>
        <begin position="16"/>
        <end position="652"/>
    </location>
</feature>
<evidence type="ECO:0000256" key="1">
    <source>
        <dbReference type="ARBA" id="ARBA00004613"/>
    </source>
</evidence>
<evidence type="ECO:0000256" key="3">
    <source>
        <dbReference type="SAM" id="Phobius"/>
    </source>
</evidence>
<dbReference type="InterPro" id="IPR014044">
    <property type="entry name" value="CAP_dom"/>
</dbReference>
<dbReference type="CDD" id="cd05380">
    <property type="entry name" value="CAP_euk"/>
    <property type="match status" value="1"/>
</dbReference>
<dbReference type="SMART" id="SM00198">
    <property type="entry name" value="SCP"/>
    <property type="match status" value="1"/>
</dbReference>
<dbReference type="Gene3D" id="3.40.33.10">
    <property type="entry name" value="CAP"/>
    <property type="match status" value="1"/>
</dbReference>
<keyword evidence="3" id="KW-0812">Transmembrane</keyword>
<dbReference type="EMBL" id="CAKOGL010000004">
    <property type="protein sequence ID" value="CAH2085792.1"/>
    <property type="molecule type" value="Genomic_DNA"/>
</dbReference>
<keyword evidence="2" id="KW-0964">Secreted</keyword>
<proteinExistence type="predicted"/>
<keyword evidence="4" id="KW-0732">Signal</keyword>
<keyword evidence="7" id="KW-1185">Reference proteome</keyword>
<feature type="domain" description="SCP" evidence="5">
    <location>
        <begin position="301"/>
        <end position="472"/>
    </location>
</feature>
<evidence type="ECO:0000259" key="5">
    <source>
        <dbReference type="SMART" id="SM00198"/>
    </source>
</evidence>
<dbReference type="SUPFAM" id="SSF55797">
    <property type="entry name" value="PR-1-like"/>
    <property type="match status" value="1"/>
</dbReference>
<feature type="transmembrane region" description="Helical" evidence="3">
    <location>
        <begin position="620"/>
        <end position="641"/>
    </location>
</feature>
<protein>
    <recommendedName>
        <fullName evidence="5">SCP domain-containing protein</fullName>
    </recommendedName>
</protein>
<gene>
    <name evidence="6" type="ORF">EEDITHA_LOCUS2234</name>
</gene>
<evidence type="ECO:0000313" key="6">
    <source>
        <dbReference type="EMBL" id="CAH2085792.1"/>
    </source>
</evidence>
<dbReference type="AlphaFoldDB" id="A0AAU9TJU4"/>
<name>A0AAU9TJU4_EUPED</name>
<sequence>MNLYVLSIFISLSCGIDLEYYIDDDHDNNSGQFISEMDDARRTIEINDISKVKSLSVSNNINNFNNSHFNISDIENDDIILAYEVAKRMGSLHNVSTIIRDENITLNYTKNLLANSAKPKWTTSRNIFELKTFKEYDYKDDENEDFYQPLRYKTPSDTSDTKNYTITYNITTNSILFNLEPAVEFDNRTENMRKNKVDDNIWYVPHEFPCWELPILYGELGVKKKKSDVFLIYGGKLTNVIVPWMKTQSNYKADEPFITPAINKWCEVEPCYGDHTLCLFPNNHISNICDKEYKVIVPTTVEQFTIINTLNSMRNRVANGLARKYSHLPTASNMVQVTYDYDLEKISEAWLRQCLPGAPPCSALDGNIVSQLECTKYMKYCCLENSKTISQCVPKTECFIYPVIGCLHVWFSSAGKQLTTTDISCGRATVKTFNTVQLLWAKTTKIGCAFGERTNGDIRVICNFSPGAPFYLDTKLFCGLIAHNDIDFLRNNGNITNSTFLSYLGINLNHVIKKPRYNISDISALSVPFDTENLRSMWGTKSLTKVYKEGWVRNEINDRSNGTKGMVARLVARYKFIDESESRCDTGESVYEVGTPGSLCVEKSRTFHALCYDYRDPTPGYRIIAIVAPIILFSLILYDLFSGVVRQTTSIY</sequence>
<evidence type="ECO:0000256" key="2">
    <source>
        <dbReference type="ARBA" id="ARBA00022525"/>
    </source>
</evidence>
<dbReference type="Pfam" id="PF00188">
    <property type="entry name" value="CAP"/>
    <property type="match status" value="1"/>
</dbReference>
<evidence type="ECO:0000256" key="4">
    <source>
        <dbReference type="SAM" id="SignalP"/>
    </source>
</evidence>